<keyword evidence="7" id="KW-0378">Hydrolase</keyword>
<evidence type="ECO:0000256" key="9">
    <source>
        <dbReference type="ARBA" id="ARBA00023287"/>
    </source>
</evidence>
<sequence length="318" mass="35876">MEIKKMLVPESRYSVLCPYRMTPTEITFHNTYNDASALNERNNVANNSAGTSFHIAVDDKEAIQLIPFNRNAWHAGDGNGQGNRHSIGVEICYSKSGGERYRQAVLNAILVIRQLMDMFNIPISKVKTHQERNGKYCPHRMINEGRVQWFKKQLVSGETIEIPETPEIPQPPITSGTGIVYITGNNVNLRKGPGTQYDSIRKLNAPENYKVWGRSGGWLNLGGNQWLYENSEWLRFVPDGQPLQPPVAGRRVESKVNGLNFRNRPSWSSVDVVGTVDAGYGFTIDEKIMVDGSPQYKVHNSRGQTFYITASEIYVRVK</sequence>
<evidence type="ECO:0000256" key="4">
    <source>
        <dbReference type="ARBA" id="ARBA00011901"/>
    </source>
</evidence>
<dbReference type="GO" id="GO:0005576">
    <property type="term" value="C:extracellular region"/>
    <property type="evidence" value="ECO:0007669"/>
    <property type="project" value="UniProtKB-SubCell"/>
</dbReference>
<keyword evidence="10" id="KW-0961">Cell wall biogenesis/degradation</keyword>
<protein>
    <recommendedName>
        <fullName evidence="4">N-acetylmuramoyl-L-alanine amidase</fullName>
        <ecNumber evidence="4">3.5.1.28</ecNumber>
    </recommendedName>
    <alternativeName>
        <fullName evidence="12">Autolysin</fullName>
    </alternativeName>
    <alternativeName>
        <fullName evidence="11">Cell wall hydrolase</fullName>
    </alternativeName>
</protein>
<reference evidence="14 15" key="1">
    <citation type="submission" date="2012-12" db="EMBL/GenBank/DDBJ databases">
        <title>The Genome Sequence of Bacillus cereus VD133.</title>
        <authorList>
            <consortium name="The Broad Institute Genome Sequencing Platform"/>
            <consortium name="The Broad Institute Genome Sequencing Center for Infectious Disease"/>
            <person name="Feldgarden M."/>
            <person name="Van der Auwera G.A."/>
            <person name="Mahillon J."/>
            <person name="Duprez V."/>
            <person name="Timmery S."/>
            <person name="Mattelet C."/>
            <person name="Dierick K."/>
            <person name="Sun M."/>
            <person name="Yu Z."/>
            <person name="Zhu L."/>
            <person name="Hu X."/>
            <person name="Shank E.B."/>
            <person name="Swiecicka I."/>
            <person name="Hansen B.M."/>
            <person name="Andrup L."/>
            <person name="Walker B."/>
            <person name="Young S.K."/>
            <person name="Zeng Q."/>
            <person name="Gargeya S."/>
            <person name="Fitzgerald M."/>
            <person name="Haas B."/>
            <person name="Abouelleil A."/>
            <person name="Alvarado L."/>
            <person name="Arachchi H.M."/>
            <person name="Berlin A.M."/>
            <person name="Chapman S.B."/>
            <person name="Dewar J."/>
            <person name="Goldberg J."/>
            <person name="Griggs A."/>
            <person name="Gujja S."/>
            <person name="Hansen M."/>
            <person name="Howarth C."/>
            <person name="Imamovic A."/>
            <person name="Larimer J."/>
            <person name="McCowan C."/>
            <person name="Murphy C."/>
            <person name="Neiman D."/>
            <person name="Pearson M."/>
            <person name="Priest M."/>
            <person name="Roberts A."/>
            <person name="Saif S."/>
            <person name="Shea T."/>
            <person name="Sisk P."/>
            <person name="Sykes S."/>
            <person name="Wortman J."/>
            <person name="Nusbaum C."/>
            <person name="Birren B."/>
        </authorList>
    </citation>
    <scope>NUCLEOTIDE SEQUENCE [LARGE SCALE GENOMIC DNA]</scope>
    <source>
        <strain evidence="14 15">VD133</strain>
    </source>
</reference>
<feature type="domain" description="N-acetylmuramoyl-L-alanine amidase" evidence="13">
    <location>
        <begin position="13"/>
        <end position="154"/>
    </location>
</feature>
<comment type="subcellular location">
    <subcellularLocation>
        <location evidence="2">Secreted</location>
    </subcellularLocation>
</comment>
<dbReference type="Gene3D" id="3.40.80.10">
    <property type="entry name" value="Peptidoglycan recognition protein-like"/>
    <property type="match status" value="1"/>
</dbReference>
<comment type="similarity">
    <text evidence="3">Belongs to the N-acetylmuramoyl-L-alanine amidase 2 family.</text>
</comment>
<dbReference type="GO" id="GO:0071555">
    <property type="term" value="P:cell wall organization"/>
    <property type="evidence" value="ECO:0007669"/>
    <property type="project" value="UniProtKB-KW"/>
</dbReference>
<proteinExistence type="inferred from homology"/>
<evidence type="ECO:0000256" key="11">
    <source>
        <dbReference type="ARBA" id="ARBA00030881"/>
    </source>
</evidence>
<accession>A0A9W5PJD2</accession>
<dbReference type="GO" id="GO:0030420">
    <property type="term" value="P:establishment of competence for transformation"/>
    <property type="evidence" value="ECO:0007669"/>
    <property type="project" value="UniProtKB-KW"/>
</dbReference>
<dbReference type="Gene3D" id="2.30.30.40">
    <property type="entry name" value="SH3 Domains"/>
    <property type="match status" value="1"/>
</dbReference>
<dbReference type="RefSeq" id="WP_016110630.1">
    <property type="nucleotide sequence ID" value="NZ_KB976179.1"/>
</dbReference>
<dbReference type="GO" id="GO:0009254">
    <property type="term" value="P:peptidoglycan turnover"/>
    <property type="evidence" value="ECO:0007669"/>
    <property type="project" value="TreeGrafter"/>
</dbReference>
<organism evidence="14 15">
    <name type="scientific">Bacillus cereus VD133</name>
    <dbReference type="NCBI Taxonomy" id="1053233"/>
    <lineage>
        <taxon>Bacteria</taxon>
        <taxon>Bacillati</taxon>
        <taxon>Bacillota</taxon>
        <taxon>Bacilli</taxon>
        <taxon>Bacillales</taxon>
        <taxon>Bacillaceae</taxon>
        <taxon>Bacillus</taxon>
        <taxon>Bacillus cereus group</taxon>
    </lineage>
</organism>
<evidence type="ECO:0000259" key="13">
    <source>
        <dbReference type="SMART" id="SM00644"/>
    </source>
</evidence>
<evidence type="ECO:0000256" key="5">
    <source>
        <dbReference type="ARBA" id="ARBA00022525"/>
    </source>
</evidence>
<dbReference type="GO" id="GO:0030435">
    <property type="term" value="P:sporulation resulting in formation of a cellular spore"/>
    <property type="evidence" value="ECO:0007669"/>
    <property type="project" value="UniProtKB-KW"/>
</dbReference>
<evidence type="ECO:0000256" key="12">
    <source>
        <dbReference type="ARBA" id="ARBA00032390"/>
    </source>
</evidence>
<name>A0A9W5PJD2_BACCE</name>
<evidence type="ECO:0000256" key="10">
    <source>
        <dbReference type="ARBA" id="ARBA00023316"/>
    </source>
</evidence>
<dbReference type="PANTHER" id="PTHR30417">
    <property type="entry name" value="N-ACETYLMURAMOYL-L-ALANINE AMIDASE AMID"/>
    <property type="match status" value="1"/>
</dbReference>
<gene>
    <name evidence="14" type="ORF">IIU_06953</name>
</gene>
<dbReference type="CDD" id="cd06583">
    <property type="entry name" value="PGRP"/>
    <property type="match status" value="1"/>
</dbReference>
<dbReference type="InterPro" id="IPR002502">
    <property type="entry name" value="Amidase_domain"/>
</dbReference>
<evidence type="ECO:0000313" key="14">
    <source>
        <dbReference type="EMBL" id="EOO23618.1"/>
    </source>
</evidence>
<dbReference type="GO" id="GO:0009253">
    <property type="term" value="P:peptidoglycan catabolic process"/>
    <property type="evidence" value="ECO:0007669"/>
    <property type="project" value="InterPro"/>
</dbReference>
<evidence type="ECO:0000256" key="1">
    <source>
        <dbReference type="ARBA" id="ARBA00001561"/>
    </source>
</evidence>
<dbReference type="PANTHER" id="PTHR30417:SF11">
    <property type="entry name" value="N-ACETYLMURAMOYL-L-ALANINE AMIDASE XLYA"/>
    <property type="match status" value="1"/>
</dbReference>
<keyword evidence="6" id="KW-0732">Signal</keyword>
<dbReference type="AlphaFoldDB" id="A0A9W5PJD2"/>
<evidence type="ECO:0000256" key="6">
    <source>
        <dbReference type="ARBA" id="ARBA00022729"/>
    </source>
</evidence>
<dbReference type="SUPFAM" id="SSF55846">
    <property type="entry name" value="N-acetylmuramoyl-L-alanine amidase-like"/>
    <property type="match status" value="1"/>
</dbReference>
<evidence type="ECO:0000256" key="2">
    <source>
        <dbReference type="ARBA" id="ARBA00004613"/>
    </source>
</evidence>
<keyword evidence="9" id="KW-0178">Competence</keyword>
<dbReference type="SMART" id="SM00644">
    <property type="entry name" value="Ami_2"/>
    <property type="match status" value="1"/>
</dbReference>
<dbReference type="GO" id="GO:0008745">
    <property type="term" value="F:N-acetylmuramoyl-L-alanine amidase activity"/>
    <property type="evidence" value="ECO:0007669"/>
    <property type="project" value="UniProtKB-EC"/>
</dbReference>
<comment type="caution">
    <text evidence="14">The sequence shown here is derived from an EMBL/GenBank/DDBJ whole genome shotgun (WGS) entry which is preliminary data.</text>
</comment>
<keyword evidence="5" id="KW-0964">Secreted</keyword>
<evidence type="ECO:0000256" key="3">
    <source>
        <dbReference type="ARBA" id="ARBA00007553"/>
    </source>
</evidence>
<keyword evidence="8" id="KW-0749">Sporulation</keyword>
<dbReference type="EC" id="3.5.1.28" evidence="4"/>
<dbReference type="Proteomes" id="UP000014018">
    <property type="component" value="Unassembled WGS sequence"/>
</dbReference>
<dbReference type="InterPro" id="IPR036505">
    <property type="entry name" value="Amidase/PGRP_sf"/>
</dbReference>
<evidence type="ECO:0000256" key="7">
    <source>
        <dbReference type="ARBA" id="ARBA00022801"/>
    </source>
</evidence>
<comment type="catalytic activity">
    <reaction evidence="1">
        <text>Hydrolyzes the link between N-acetylmuramoyl residues and L-amino acid residues in certain cell-wall glycopeptides.</text>
        <dbReference type="EC" id="3.5.1.28"/>
    </reaction>
</comment>
<evidence type="ECO:0000256" key="8">
    <source>
        <dbReference type="ARBA" id="ARBA00022969"/>
    </source>
</evidence>
<dbReference type="EMBL" id="AHFB01000188">
    <property type="protein sequence ID" value="EOO23618.1"/>
    <property type="molecule type" value="Genomic_DNA"/>
</dbReference>
<dbReference type="Pfam" id="PF01510">
    <property type="entry name" value="Amidase_2"/>
    <property type="match status" value="1"/>
</dbReference>
<dbReference type="FunFam" id="3.40.80.10:FF:000007">
    <property type="entry name" value="N-acetylmuramoyl-L-alanine amidase XlyA"/>
    <property type="match status" value="1"/>
</dbReference>
<dbReference type="InterPro" id="IPR051206">
    <property type="entry name" value="NAMLAA_amidase_2"/>
</dbReference>
<evidence type="ECO:0000313" key="15">
    <source>
        <dbReference type="Proteomes" id="UP000014018"/>
    </source>
</evidence>